<keyword evidence="1" id="KW-1133">Transmembrane helix</keyword>
<evidence type="ECO:0000313" key="2">
    <source>
        <dbReference type="EMBL" id="OHT01123.1"/>
    </source>
</evidence>
<evidence type="ECO:0000256" key="1">
    <source>
        <dbReference type="SAM" id="Phobius"/>
    </source>
</evidence>
<keyword evidence="3" id="KW-1185">Reference proteome</keyword>
<proteinExistence type="predicted"/>
<keyword evidence="1" id="KW-0812">Transmembrane</keyword>
<accession>A0A1J4JQ01</accession>
<gene>
    <name evidence="2" type="ORF">TRFO_01718</name>
</gene>
<dbReference type="GeneID" id="94824972"/>
<name>A0A1J4JQ01_9EUKA</name>
<organism evidence="2 3">
    <name type="scientific">Tritrichomonas foetus</name>
    <dbReference type="NCBI Taxonomy" id="1144522"/>
    <lineage>
        <taxon>Eukaryota</taxon>
        <taxon>Metamonada</taxon>
        <taxon>Parabasalia</taxon>
        <taxon>Tritrichomonadida</taxon>
        <taxon>Tritrichomonadidae</taxon>
        <taxon>Tritrichomonas</taxon>
    </lineage>
</organism>
<comment type="caution">
    <text evidence="2">The sequence shown here is derived from an EMBL/GenBank/DDBJ whole genome shotgun (WGS) entry which is preliminary data.</text>
</comment>
<dbReference type="Proteomes" id="UP000179807">
    <property type="component" value="Unassembled WGS sequence"/>
</dbReference>
<reference evidence="2" key="1">
    <citation type="submission" date="2016-10" db="EMBL/GenBank/DDBJ databases">
        <authorList>
            <person name="Benchimol M."/>
            <person name="Almeida L.G."/>
            <person name="Vasconcelos A.T."/>
            <person name="Perreira-Neves A."/>
            <person name="Rosa I.A."/>
            <person name="Tasca T."/>
            <person name="Bogo M.R."/>
            <person name="de Souza W."/>
        </authorList>
    </citation>
    <scope>NUCLEOTIDE SEQUENCE [LARGE SCALE GENOMIC DNA]</scope>
    <source>
        <strain evidence="2">K</strain>
    </source>
</reference>
<dbReference type="VEuPathDB" id="TrichDB:TRFO_01718"/>
<protein>
    <submittedName>
        <fullName evidence="2">Uncharacterized protein</fullName>
    </submittedName>
</protein>
<dbReference type="EMBL" id="MLAK01000926">
    <property type="protein sequence ID" value="OHT01123.1"/>
    <property type="molecule type" value="Genomic_DNA"/>
</dbReference>
<evidence type="ECO:0000313" key="3">
    <source>
        <dbReference type="Proteomes" id="UP000179807"/>
    </source>
</evidence>
<sequence>MIMLFLIKISSEICKNVHLFNSVGSVFYAKTSNKSKTFCWIWEGGERFFIVTPMRTTGTIIELHGGHRKIPLHQPPNYILFDSNPPFIAIISKSIVYGIVKLDPGAKFFASGINIPITSCRRGISYSTKHKGKWKASGSNSCLLLAPGPQFRFRLTESLSKGKIIKVFTTNFRDPAMLLTDINWSSYFVPPVVFESFGKGPFPDIEYESDGFNEGHIEVEGLAQEIHEITNAAIICLCIAFIAIIMMIISTISCYITWIRQFGVYSRLRNIEL</sequence>
<keyword evidence="1" id="KW-0472">Membrane</keyword>
<feature type="transmembrane region" description="Helical" evidence="1">
    <location>
        <begin position="232"/>
        <end position="259"/>
    </location>
</feature>
<dbReference type="AlphaFoldDB" id="A0A1J4JQ01"/>
<dbReference type="RefSeq" id="XP_068354259.1">
    <property type="nucleotide sequence ID" value="XM_068490268.1"/>
</dbReference>